<feature type="compositionally biased region" description="Acidic residues" evidence="1">
    <location>
        <begin position="230"/>
        <end position="242"/>
    </location>
</feature>
<feature type="region of interest" description="Disordered" evidence="1">
    <location>
        <begin position="1"/>
        <end position="24"/>
    </location>
</feature>
<feature type="compositionally biased region" description="Polar residues" evidence="1">
    <location>
        <begin position="112"/>
        <end position="136"/>
    </location>
</feature>
<dbReference type="RefSeq" id="WP_317787861.1">
    <property type="nucleotide sequence ID" value="NZ_AP028461.1"/>
</dbReference>
<feature type="compositionally biased region" description="Low complexity" evidence="1">
    <location>
        <begin position="243"/>
        <end position="265"/>
    </location>
</feature>
<feature type="region of interest" description="Disordered" evidence="1">
    <location>
        <begin position="109"/>
        <end position="148"/>
    </location>
</feature>
<reference evidence="3" key="1">
    <citation type="journal article" date="2019" name="Int. J. Syst. Evol. Microbiol.">
        <title>The Global Catalogue of Microorganisms (GCM) 10K type strain sequencing project: providing services to taxonomists for standard genome sequencing and annotation.</title>
        <authorList>
            <consortium name="The Broad Institute Genomics Platform"/>
            <consortium name="The Broad Institute Genome Sequencing Center for Infectious Disease"/>
            <person name="Wu L."/>
            <person name="Ma J."/>
        </authorList>
    </citation>
    <scope>NUCLEOTIDE SEQUENCE [LARGE SCALE GENOMIC DNA]</scope>
    <source>
        <strain evidence="3">CCM 7526</strain>
    </source>
</reference>
<evidence type="ECO:0000256" key="1">
    <source>
        <dbReference type="SAM" id="MobiDB-lite"/>
    </source>
</evidence>
<comment type="caution">
    <text evidence="2">The sequence shown here is derived from an EMBL/GenBank/DDBJ whole genome shotgun (WGS) entry which is preliminary data.</text>
</comment>
<evidence type="ECO:0000313" key="2">
    <source>
        <dbReference type="EMBL" id="MFD1366901.1"/>
    </source>
</evidence>
<feature type="region of interest" description="Disordered" evidence="1">
    <location>
        <begin position="181"/>
        <end position="265"/>
    </location>
</feature>
<sequence length="265" mass="28268">MTSPEEWSEMDRRTADRLLRGDRSGHPLDQVLAAATAPATAHELAGEADAMAAFRAAAHAPAPRRRSSMLRSAVARLLTLKVAVVALGTSATIGGVALAANTGALPGPLGDDSQTVSAPASQTASQTPKQAVSTVPQPAATPTVRPDRVSELCQEFTLHDRDTRTRALNDGRFGELVKRAGEKDRERVEQFCGSRPRNNTFGGTSSPRPDYPNQSSYPAYPDQPGGYGDDRDDDQWSDDGDGDQWSPKPRPSASASPSNSPRPRR</sequence>
<name>A0ABW4A801_9ACTN</name>
<organism evidence="2 3">
    <name type="scientific">Actinoplanes sichuanensis</name>
    <dbReference type="NCBI Taxonomy" id="512349"/>
    <lineage>
        <taxon>Bacteria</taxon>
        <taxon>Bacillati</taxon>
        <taxon>Actinomycetota</taxon>
        <taxon>Actinomycetes</taxon>
        <taxon>Micromonosporales</taxon>
        <taxon>Micromonosporaceae</taxon>
        <taxon>Actinoplanes</taxon>
    </lineage>
</organism>
<dbReference type="EMBL" id="JBHTMK010000019">
    <property type="protein sequence ID" value="MFD1366901.1"/>
    <property type="molecule type" value="Genomic_DNA"/>
</dbReference>
<dbReference type="Proteomes" id="UP001597183">
    <property type="component" value="Unassembled WGS sequence"/>
</dbReference>
<proteinExistence type="predicted"/>
<evidence type="ECO:0000313" key="3">
    <source>
        <dbReference type="Proteomes" id="UP001597183"/>
    </source>
</evidence>
<keyword evidence="3" id="KW-1185">Reference proteome</keyword>
<feature type="compositionally biased region" description="Polar residues" evidence="1">
    <location>
        <begin position="196"/>
        <end position="217"/>
    </location>
</feature>
<protein>
    <submittedName>
        <fullName evidence="2">Uncharacterized protein</fullName>
    </submittedName>
</protein>
<gene>
    <name evidence="2" type="ORF">ACFQ5G_16235</name>
</gene>
<accession>A0ABW4A801</accession>
<feature type="compositionally biased region" description="Basic and acidic residues" evidence="1">
    <location>
        <begin position="9"/>
        <end position="24"/>
    </location>
</feature>